<sequence length="706" mass="77638">MAAMGSVDESDVGILCYISNLPGFRGILKQRYADFIVNEVDLDGNVIHLTSLEAPPELFQVVDEREIKLSDELSRNYESEIESFRVLAGDSNAELLKDLIDKITSRSEDSISPIVLSPSSDKAHRPAVHNYFKEKLKFLVTDTVDGPDASTKCIRVRVNAGGQSKDNSSRKRKERGDKSFDSRGTTSWPDNVTVFKQSARRLAALNEKLFGIKLGDFCYVKEGLLLGQLLGNRFTVVLRDVIADSEDSIGAAANALGKFGFINYFGLQRFGSSSVPTHLVGAALLRGEWMSALSMILDPRKGDILFSGIFSICCKNDITKAREYYKESGDIEGTLRQLPRHLVAERAILQCLKKHPGNQLQALKAIPRTLRMMYVHSYESYLWNHAASVRVKKYGANQVFVGDLVHCHGDKAPDVVRADSCEYGHDTSGEGGDMLDEASGMDLPVGGNSSVKVVTSEDISSGKYTVDDIVLPLPGSRVIYPANDVTQVFEELAKKEGINLKESVHNVKEFSITSVTGGYRRVFQKPIDFDWLPSNPLIFSTLIICFAVTFLFTEEKAGFFLFTFPSGELLRYGDSTKPLAETDLDIIAKSKPLVSVEPKGVPNGNADEKSSGFQSICEDGGHAPTGTSEDPSSNTTATKIALKLGLTLPSSCYATMAIRELLKTSTSVAFHKALNHWLDFVAPQGDRVWEKGFRAIFYLDIVKGTN</sequence>
<accession>A0ACB9QS85</accession>
<dbReference type="EMBL" id="CM042884">
    <property type="protein sequence ID" value="KAI4369434.1"/>
    <property type="molecule type" value="Genomic_DNA"/>
</dbReference>
<dbReference type="Proteomes" id="UP001057402">
    <property type="component" value="Chromosome 5"/>
</dbReference>
<reference evidence="2" key="1">
    <citation type="journal article" date="2023" name="Front. Plant Sci.">
        <title>Chromosomal-level genome assembly of Melastoma candidum provides insights into trichome evolution.</title>
        <authorList>
            <person name="Zhong Y."/>
            <person name="Wu W."/>
            <person name="Sun C."/>
            <person name="Zou P."/>
            <person name="Liu Y."/>
            <person name="Dai S."/>
            <person name="Zhou R."/>
        </authorList>
    </citation>
    <scope>NUCLEOTIDE SEQUENCE [LARGE SCALE GENOMIC DNA]</scope>
</reference>
<proteinExistence type="predicted"/>
<evidence type="ECO:0000313" key="1">
    <source>
        <dbReference type="EMBL" id="KAI4369434.1"/>
    </source>
</evidence>
<comment type="caution">
    <text evidence="1">The sequence shown here is derived from an EMBL/GenBank/DDBJ whole genome shotgun (WGS) entry which is preliminary data.</text>
</comment>
<evidence type="ECO:0000313" key="2">
    <source>
        <dbReference type="Proteomes" id="UP001057402"/>
    </source>
</evidence>
<name>A0ACB9QS85_9MYRT</name>
<organism evidence="1 2">
    <name type="scientific">Melastoma candidum</name>
    <dbReference type="NCBI Taxonomy" id="119954"/>
    <lineage>
        <taxon>Eukaryota</taxon>
        <taxon>Viridiplantae</taxon>
        <taxon>Streptophyta</taxon>
        <taxon>Embryophyta</taxon>
        <taxon>Tracheophyta</taxon>
        <taxon>Spermatophyta</taxon>
        <taxon>Magnoliopsida</taxon>
        <taxon>eudicotyledons</taxon>
        <taxon>Gunneridae</taxon>
        <taxon>Pentapetalae</taxon>
        <taxon>rosids</taxon>
        <taxon>malvids</taxon>
        <taxon>Myrtales</taxon>
        <taxon>Melastomataceae</taxon>
        <taxon>Melastomatoideae</taxon>
        <taxon>Melastomateae</taxon>
        <taxon>Melastoma</taxon>
    </lineage>
</organism>
<keyword evidence="2" id="KW-1185">Reference proteome</keyword>
<gene>
    <name evidence="1" type="ORF">MLD38_017873</name>
</gene>
<protein>
    <submittedName>
        <fullName evidence="1">Uncharacterized protein</fullName>
    </submittedName>
</protein>